<reference evidence="3" key="1">
    <citation type="submission" date="2019-07" db="EMBL/GenBank/DDBJ databases">
        <authorList>
            <person name="Dittberner H."/>
        </authorList>
    </citation>
    <scope>NUCLEOTIDE SEQUENCE [LARGE SCALE GENOMIC DNA]</scope>
</reference>
<evidence type="ECO:0000256" key="2">
    <source>
        <dbReference type="SAM" id="SignalP"/>
    </source>
</evidence>
<dbReference type="EMBL" id="CABITT030000004">
    <property type="protein sequence ID" value="VVB02998.1"/>
    <property type="molecule type" value="Genomic_DNA"/>
</dbReference>
<feature type="signal peptide" evidence="2">
    <location>
        <begin position="1"/>
        <end position="17"/>
    </location>
</feature>
<accession>A0A565BNS4</accession>
<dbReference type="AlphaFoldDB" id="A0A565BNS4"/>
<proteinExistence type="predicted"/>
<comment type="caution">
    <text evidence="3">The sequence shown here is derived from an EMBL/GenBank/DDBJ whole genome shotgun (WGS) entry which is preliminary data.</text>
</comment>
<keyword evidence="4" id="KW-1185">Reference proteome</keyword>
<feature type="region of interest" description="Disordered" evidence="1">
    <location>
        <begin position="303"/>
        <end position="350"/>
    </location>
</feature>
<evidence type="ECO:0000256" key="1">
    <source>
        <dbReference type="SAM" id="MobiDB-lite"/>
    </source>
</evidence>
<organism evidence="3 4">
    <name type="scientific">Arabis nemorensis</name>
    <dbReference type="NCBI Taxonomy" id="586526"/>
    <lineage>
        <taxon>Eukaryota</taxon>
        <taxon>Viridiplantae</taxon>
        <taxon>Streptophyta</taxon>
        <taxon>Embryophyta</taxon>
        <taxon>Tracheophyta</taxon>
        <taxon>Spermatophyta</taxon>
        <taxon>Magnoliopsida</taxon>
        <taxon>eudicotyledons</taxon>
        <taxon>Gunneridae</taxon>
        <taxon>Pentapetalae</taxon>
        <taxon>rosids</taxon>
        <taxon>malvids</taxon>
        <taxon>Brassicales</taxon>
        <taxon>Brassicaceae</taxon>
        <taxon>Arabideae</taxon>
        <taxon>Arabis</taxon>
    </lineage>
</organism>
<feature type="compositionally biased region" description="Gly residues" evidence="1">
    <location>
        <begin position="254"/>
        <end position="264"/>
    </location>
</feature>
<protein>
    <submittedName>
        <fullName evidence="3">Uncharacterized protein</fullName>
    </submittedName>
</protein>
<dbReference type="OrthoDB" id="1098967at2759"/>
<sequence length="350" mass="38736">MFNVLIMEQLLMMLVHGHVDICNASPKLTAFLHEDPEGVRLLAKLANISPNKTMSSSSSSALPNTNGPTVNQLQIPIEQQNQLHHICTNHSPTIATDPYDQWSTSNDPPYNNIGAPTTAPPASTQWCTPYPTVAAATEQWPTTHNDLAEYLLGGPTVAAASTDPWPTLDDLAYIRAQTVAQAVTTTPVYPSTLDSGCYIGDNGLDFEDIYTDFPGLQLMQPEKQFPELNGQYQQQLQLQRNFSPEAQQSQQYGGSNGQQYGGGTSIDQQLYHNFDPNQSMQMYTNVDQQQLQGVMLHNHPEIHEVGPDQFQGNSQYQSSETDALSNLDSGNSSDYEVSERKEVYKNETKH</sequence>
<feature type="compositionally biased region" description="Basic and acidic residues" evidence="1">
    <location>
        <begin position="337"/>
        <end position="350"/>
    </location>
</feature>
<gene>
    <name evidence="3" type="ORF">ANE_LOCUS13442</name>
</gene>
<feature type="region of interest" description="Disordered" evidence="1">
    <location>
        <begin position="242"/>
        <end position="270"/>
    </location>
</feature>
<evidence type="ECO:0000313" key="3">
    <source>
        <dbReference type="EMBL" id="VVB02998.1"/>
    </source>
</evidence>
<keyword evidence="2" id="KW-0732">Signal</keyword>
<dbReference type="Proteomes" id="UP000489600">
    <property type="component" value="Unassembled WGS sequence"/>
</dbReference>
<name>A0A565BNS4_9BRAS</name>
<evidence type="ECO:0000313" key="4">
    <source>
        <dbReference type="Proteomes" id="UP000489600"/>
    </source>
</evidence>
<feature type="compositionally biased region" description="Polar residues" evidence="1">
    <location>
        <begin position="310"/>
        <end position="335"/>
    </location>
</feature>
<feature type="chain" id="PRO_5022186833" evidence="2">
    <location>
        <begin position="18"/>
        <end position="350"/>
    </location>
</feature>